<dbReference type="EMBL" id="JABBJJ010000075">
    <property type="protein sequence ID" value="NMO16674.1"/>
    <property type="molecule type" value="Genomic_DNA"/>
</dbReference>
<evidence type="ECO:0000256" key="1">
    <source>
        <dbReference type="SAM" id="MobiDB-lite"/>
    </source>
</evidence>
<dbReference type="Proteomes" id="UP000518300">
    <property type="component" value="Unassembled WGS sequence"/>
</dbReference>
<dbReference type="AlphaFoldDB" id="A0A848LE61"/>
<protein>
    <submittedName>
        <fullName evidence="2">Uncharacterized protein</fullName>
    </submittedName>
</protein>
<dbReference type="InterPro" id="IPR043737">
    <property type="entry name" value="DUF5682"/>
</dbReference>
<comment type="caution">
    <text evidence="2">The sequence shown here is derived from an EMBL/GenBank/DDBJ whole genome shotgun (WGS) entry which is preliminary data.</text>
</comment>
<feature type="region of interest" description="Disordered" evidence="1">
    <location>
        <begin position="114"/>
        <end position="187"/>
    </location>
</feature>
<dbReference type="RefSeq" id="WP_169345964.1">
    <property type="nucleotide sequence ID" value="NZ_JABBJJ010000075.1"/>
</dbReference>
<accession>A0A848LE61</accession>
<gene>
    <name evidence="2" type="ORF">HG543_17670</name>
</gene>
<name>A0A848LE61_9BACT</name>
<proteinExistence type="predicted"/>
<reference evidence="2 3" key="1">
    <citation type="submission" date="2020-04" db="EMBL/GenBank/DDBJ databases">
        <title>Draft genome of Pyxidicoccus fallax type strain.</title>
        <authorList>
            <person name="Whitworth D.E."/>
        </authorList>
    </citation>
    <scope>NUCLEOTIDE SEQUENCE [LARGE SCALE GENOMIC DNA]</scope>
    <source>
        <strain evidence="2 3">DSM 14698</strain>
    </source>
</reference>
<keyword evidence="3" id="KW-1185">Reference proteome</keyword>
<evidence type="ECO:0000313" key="3">
    <source>
        <dbReference type="Proteomes" id="UP000518300"/>
    </source>
</evidence>
<evidence type="ECO:0000313" key="2">
    <source>
        <dbReference type="EMBL" id="NMO16674.1"/>
    </source>
</evidence>
<feature type="compositionally biased region" description="Acidic residues" evidence="1">
    <location>
        <begin position="173"/>
        <end position="187"/>
    </location>
</feature>
<organism evidence="2 3">
    <name type="scientific">Pyxidicoccus fallax</name>
    <dbReference type="NCBI Taxonomy" id="394095"/>
    <lineage>
        <taxon>Bacteria</taxon>
        <taxon>Pseudomonadati</taxon>
        <taxon>Myxococcota</taxon>
        <taxon>Myxococcia</taxon>
        <taxon>Myxococcales</taxon>
        <taxon>Cystobacterineae</taxon>
        <taxon>Myxococcaceae</taxon>
        <taxon>Pyxidicoccus</taxon>
    </lineage>
</organism>
<dbReference type="Pfam" id="PF18934">
    <property type="entry name" value="DUF5682"/>
    <property type="match status" value="1"/>
</dbReference>
<sequence length="818" mass="88076">MDLALLSRVHLFPVRHHSPRTTAVLVRWLERVRPEVVLVEGPCDASGLVDVLCDEGTKPPVAILGYRTDGTPGSALWPFAEYSPEYAALRWAKATKARAEFIDIPVGVSLEVDREEAHGEEEAPESGVTPGESASGNAKAPGTGTATGKRAPGNVSRKPAKAPGAVAATGEPAPDDEAQESDVWEEPISERFARERGYRSFEELWEALFEAPAWTPEDFRPVLLAWADVLNAGPRREYHRWREAFMARRVLEVVASGVPPEKVAVIAGAAHVAAFLANDVDAAQESRLPEGVPCAVTVIPYSFPRLAEQLGYGAGNRAPHFYQKAHEAQGDFRRATLEVLIDFAGHLRMRGFTASLSDVLEAYRLALALADMREKSAPGLDELREATVATLCRGDATHVDDFLWKSVIGHQVGRVASRIGRNSLQAEFWREVDARRLPRSDSPETFSLRLNNDVEVGSSVFLHRLRVAGIPYASLSGAGQQRGAAPQEAGGYAALTRVRESWQAQWTPSTDVALVEKIVLGDTLEAVTTRVLQERLSAAKTTAAAADVLLESVITGCPQTVASALRACDARAATDSDLPSLASAARALSGLVAYGTSRAHAEVGDEAVAVLCEKTFGRALLRVREASACAPDAVGAVLEALRTLHEVALAQPRADKAGWLAEARALMESHAVHPATSGLATGLLYLARELSESDVALEVGRRLSLAVEPEAGAAYLEGFLQVNALVLVKSREVVKALDDFLSGVDAERFRQTLPVLRRALGALGPTERRYLMENVVAVRQLGARAHAVKGVLEEKDKERLEGMSAELGKALDDLDDLL</sequence>